<dbReference type="AlphaFoldDB" id="A0A0H4I1S5"/>
<dbReference type="SMART" id="SM00028">
    <property type="entry name" value="TPR"/>
    <property type="match status" value="5"/>
</dbReference>
<dbReference type="Pfam" id="PF14559">
    <property type="entry name" value="TPR_19"/>
    <property type="match status" value="1"/>
</dbReference>
<dbReference type="Pfam" id="PF13174">
    <property type="entry name" value="TPR_6"/>
    <property type="match status" value="1"/>
</dbReference>
<keyword evidence="2 3" id="KW-0802">TPR repeat</keyword>
<proteinExistence type="predicted"/>
<sequence length="621" mass="69152">MQTFFFGLFYRAVDGNRHFTRHHKLHRVFATGLLGLAISGCSSFSGFDNVKPDVIGAESNASAPNASPTSEAPDSPPVYGNFEPEVLYLLTSAEIAAQRGRYDITLGHYVQAAQVSRDVGVIERATRIAQSLNSENTQQELVKLWLEVEPDSIEAHRSAAIQAVKSNDLALALVHMERIMELGGDADFDSLAAMAAGLSVERQQQLLTLYLDLAERHSDNPELEYSIALLMKIRDMPQPALARLQTLLEKHPTFQPAIILKGDLLYGSDQKRTALDHLMTNTRRFPGNQKMGALYGRMLVNEGELQAAQDEFERLVKRYPDMSELRLSHALVAIENQQGDIARKELTFLLNRGQQAAEANYYLGRLADNENRSIQAINYYQAVSEGVYYLPAQARASTLLAETGKLEQAVNAIQQLRQTNPGRSEALWMIEINLLLNQGQQQQAAEAIEQALLQHPGNIQIRYARAMMMDSQGNTAEAVQDLEQIVRDDADNAVALNALGYILTIRTERLFEARQLIGRALELEPENPAILDSMGWLLYREGKLQQALDYLSRAWAAFPDSEIAAHYGEVLWMTGAEEQARIIWEQGLKQDPQHEVLLETIERVGTQPASSTDAVEATAGE</sequence>
<dbReference type="PATRIC" id="fig|330734.3.peg.955"/>
<dbReference type="PANTHER" id="PTHR44227:SF3">
    <property type="entry name" value="PROTEIN O-MANNOSYL-TRANSFERASE TMTC4"/>
    <property type="match status" value="1"/>
</dbReference>
<evidence type="ECO:0000313" key="4">
    <source>
        <dbReference type="EMBL" id="AKO51768.1"/>
    </source>
</evidence>
<accession>A0A0H4I1S5</accession>
<evidence type="ECO:0000256" key="2">
    <source>
        <dbReference type="ARBA" id="ARBA00022803"/>
    </source>
</evidence>
<dbReference type="RefSeq" id="WP_048384484.1">
    <property type="nucleotide sequence ID" value="NZ_CP011494.1"/>
</dbReference>
<feature type="repeat" description="TPR" evidence="3">
    <location>
        <begin position="528"/>
        <end position="561"/>
    </location>
</feature>
<gene>
    <name evidence="4" type="ORF">ABA45_04485</name>
</gene>
<evidence type="ECO:0000313" key="5">
    <source>
        <dbReference type="Proteomes" id="UP000036406"/>
    </source>
</evidence>
<reference evidence="4 5" key="1">
    <citation type="submission" date="2015-05" db="EMBL/GenBank/DDBJ databases">
        <title>Complete genome of Marinobacter psychrophilus strain 20041T isolated from sea-ice of the Canadian Basin.</title>
        <authorList>
            <person name="Song L."/>
            <person name="Ren L."/>
            <person name="Yu Y."/>
            <person name="Wang X."/>
        </authorList>
    </citation>
    <scope>NUCLEOTIDE SEQUENCE [LARGE SCALE GENOMIC DNA]</scope>
    <source>
        <strain evidence="4 5">20041</strain>
    </source>
</reference>
<dbReference type="PANTHER" id="PTHR44227">
    <property type="match status" value="1"/>
</dbReference>
<dbReference type="KEGG" id="mpq:ABA45_04485"/>
<name>A0A0H4I1S5_9GAMM</name>
<keyword evidence="5" id="KW-1185">Reference proteome</keyword>
<dbReference type="InterPro" id="IPR019734">
    <property type="entry name" value="TPR_rpt"/>
</dbReference>
<dbReference type="InterPro" id="IPR052346">
    <property type="entry name" value="O-mannosyl-transferase_TMTC"/>
</dbReference>
<dbReference type="PROSITE" id="PS50005">
    <property type="entry name" value="TPR"/>
    <property type="match status" value="1"/>
</dbReference>
<dbReference type="EMBL" id="CP011494">
    <property type="protein sequence ID" value="AKO51768.1"/>
    <property type="molecule type" value="Genomic_DNA"/>
</dbReference>
<dbReference type="Proteomes" id="UP000036406">
    <property type="component" value="Chromosome"/>
</dbReference>
<dbReference type="InterPro" id="IPR011990">
    <property type="entry name" value="TPR-like_helical_dom_sf"/>
</dbReference>
<evidence type="ECO:0000256" key="3">
    <source>
        <dbReference type="PROSITE-ProRule" id="PRU00339"/>
    </source>
</evidence>
<evidence type="ECO:0000256" key="1">
    <source>
        <dbReference type="ARBA" id="ARBA00022737"/>
    </source>
</evidence>
<dbReference type="Pfam" id="PF13432">
    <property type="entry name" value="TPR_16"/>
    <property type="match status" value="1"/>
</dbReference>
<organism evidence="4 5">
    <name type="scientific">Marinobacter psychrophilus</name>
    <dbReference type="NCBI Taxonomy" id="330734"/>
    <lineage>
        <taxon>Bacteria</taxon>
        <taxon>Pseudomonadati</taxon>
        <taxon>Pseudomonadota</taxon>
        <taxon>Gammaproteobacteria</taxon>
        <taxon>Pseudomonadales</taxon>
        <taxon>Marinobacteraceae</taxon>
        <taxon>Marinobacter</taxon>
    </lineage>
</organism>
<dbReference type="SUPFAM" id="SSF48452">
    <property type="entry name" value="TPR-like"/>
    <property type="match status" value="2"/>
</dbReference>
<protein>
    <submittedName>
        <fullName evidence="4">Uncharacterized protein</fullName>
    </submittedName>
</protein>
<keyword evidence="1" id="KW-0677">Repeat</keyword>
<dbReference type="STRING" id="330734.ABA45_04485"/>
<dbReference type="Gene3D" id="1.25.40.10">
    <property type="entry name" value="Tetratricopeptide repeat domain"/>
    <property type="match status" value="2"/>
</dbReference>